<gene>
    <name evidence="2" type="ORF">PSON_ATCC_30995.1.T1030052</name>
</gene>
<feature type="compositionally biased region" description="Polar residues" evidence="1">
    <location>
        <begin position="463"/>
        <end position="477"/>
    </location>
</feature>
<organism evidence="2 3">
    <name type="scientific">Paramecium sonneborni</name>
    <dbReference type="NCBI Taxonomy" id="65129"/>
    <lineage>
        <taxon>Eukaryota</taxon>
        <taxon>Sar</taxon>
        <taxon>Alveolata</taxon>
        <taxon>Ciliophora</taxon>
        <taxon>Intramacronucleata</taxon>
        <taxon>Oligohymenophorea</taxon>
        <taxon>Peniculida</taxon>
        <taxon>Parameciidae</taxon>
        <taxon>Paramecium</taxon>
    </lineage>
</organism>
<sequence length="477" mass="56874">MDQCDSSKLKIDYLNLEIQNINQRLQEQISINMQYQSLVNGRTDMKMLLSVTRSEQELLKQQITKLLNERNKAVSKVLILEQILQVTQQENNFILKESEQRIKQLQEQMKYYEQSSQNLQVYENDPQNQGYLIKYKQIVNMNEATLRLQQEIETYKVQLALAHMKMSKLQESKNDLIQLNFTLSNEICRLKLQPKQGGVKNIEKYISQLIEVQKKMIQIDYDDSDKDCTSPIEDKIQYYQNKQINFTQQNMPKLDLKRAQQIQTFTLQQISMKQQKNQDLNSQEELKKWISEYKYLKNNYDASKILFDQLKIQYEDLQRMYNETLSINATLIRANQNYEEKWQSINKQHIKYKQFYLQYKDCIDIFNQSLTNKKLQESVSERKDLIEFSIQDQQLRPTSQLRRSSVNVVGITSVDSTANCINYKDKLIQITKDVFQIFKKKQHENESSDEDIPQINQMKREFTVSNNCQSQQRQVKK</sequence>
<evidence type="ECO:0000313" key="2">
    <source>
        <dbReference type="EMBL" id="CAD8113311.1"/>
    </source>
</evidence>
<feature type="region of interest" description="Disordered" evidence="1">
    <location>
        <begin position="444"/>
        <end position="477"/>
    </location>
</feature>
<comment type="caution">
    <text evidence="2">The sequence shown here is derived from an EMBL/GenBank/DDBJ whole genome shotgun (WGS) entry which is preliminary data.</text>
</comment>
<proteinExistence type="predicted"/>
<dbReference type="Proteomes" id="UP000692954">
    <property type="component" value="Unassembled WGS sequence"/>
</dbReference>
<name>A0A8S1QED2_9CILI</name>
<dbReference type="AlphaFoldDB" id="A0A8S1QED2"/>
<dbReference type="EMBL" id="CAJJDN010000103">
    <property type="protein sequence ID" value="CAD8113311.1"/>
    <property type="molecule type" value="Genomic_DNA"/>
</dbReference>
<accession>A0A8S1QED2</accession>
<dbReference type="OrthoDB" id="299242at2759"/>
<evidence type="ECO:0000313" key="3">
    <source>
        <dbReference type="Proteomes" id="UP000692954"/>
    </source>
</evidence>
<reference evidence="2" key="1">
    <citation type="submission" date="2021-01" db="EMBL/GenBank/DDBJ databases">
        <authorList>
            <consortium name="Genoscope - CEA"/>
            <person name="William W."/>
        </authorList>
    </citation>
    <scope>NUCLEOTIDE SEQUENCE</scope>
</reference>
<protein>
    <submittedName>
        <fullName evidence="2">Uncharacterized protein</fullName>
    </submittedName>
</protein>
<keyword evidence="3" id="KW-1185">Reference proteome</keyword>
<evidence type="ECO:0000256" key="1">
    <source>
        <dbReference type="SAM" id="MobiDB-lite"/>
    </source>
</evidence>